<keyword evidence="4" id="KW-1185">Reference proteome</keyword>
<organism evidence="3 4">
    <name type="scientific">Balneatrix alpica</name>
    <dbReference type="NCBI Taxonomy" id="75684"/>
    <lineage>
        <taxon>Bacteria</taxon>
        <taxon>Pseudomonadati</taxon>
        <taxon>Pseudomonadota</taxon>
        <taxon>Gammaproteobacteria</taxon>
        <taxon>Oceanospirillales</taxon>
        <taxon>Balneatrichaceae</taxon>
        <taxon>Balneatrix</taxon>
    </lineage>
</organism>
<proteinExistence type="predicted"/>
<evidence type="ECO:0000256" key="2">
    <source>
        <dbReference type="SAM" id="SignalP"/>
    </source>
</evidence>
<feature type="region of interest" description="Disordered" evidence="1">
    <location>
        <begin position="135"/>
        <end position="154"/>
    </location>
</feature>
<name>A0ABV5ZB14_9GAMM</name>
<feature type="compositionally biased region" description="Polar residues" evidence="1">
    <location>
        <begin position="135"/>
        <end position="151"/>
    </location>
</feature>
<gene>
    <name evidence="3" type="ORF">ACFFLH_06335</name>
</gene>
<accession>A0ABV5ZB14</accession>
<sequence length="182" mass="19613">MNQHTHFALLFAVTLGAASVAMAETPLPGISEQDYLNGKAEIAQAYQENKRRCDELSGNTKDICVKEADGRAAIAMAQLDAAFTPSTATERKVGEAKAAAEYALALEQCDDYSGQQQADCQAEAEADYARAQANLTPAPSNTEPTQQTPLLEQQAKAAERCEALPVAEQELCMAEIRLRFDS</sequence>
<evidence type="ECO:0000256" key="1">
    <source>
        <dbReference type="SAM" id="MobiDB-lite"/>
    </source>
</evidence>
<reference evidence="3 4" key="1">
    <citation type="submission" date="2024-09" db="EMBL/GenBank/DDBJ databases">
        <authorList>
            <person name="Sun Q."/>
            <person name="Mori K."/>
        </authorList>
    </citation>
    <scope>NUCLEOTIDE SEQUENCE [LARGE SCALE GENOMIC DNA]</scope>
    <source>
        <strain evidence="3 4">ATCC 51285</strain>
    </source>
</reference>
<dbReference type="RefSeq" id="WP_051527414.1">
    <property type="nucleotide sequence ID" value="NZ_JAUESS010000007.1"/>
</dbReference>
<evidence type="ECO:0000313" key="4">
    <source>
        <dbReference type="Proteomes" id="UP001589628"/>
    </source>
</evidence>
<protein>
    <submittedName>
        <fullName evidence="3">Uncharacterized protein</fullName>
    </submittedName>
</protein>
<feature type="signal peptide" evidence="2">
    <location>
        <begin position="1"/>
        <end position="23"/>
    </location>
</feature>
<comment type="caution">
    <text evidence="3">The sequence shown here is derived from an EMBL/GenBank/DDBJ whole genome shotgun (WGS) entry which is preliminary data.</text>
</comment>
<dbReference type="EMBL" id="JBHLZN010000002">
    <property type="protein sequence ID" value="MFB9886020.1"/>
    <property type="molecule type" value="Genomic_DNA"/>
</dbReference>
<dbReference type="Proteomes" id="UP001589628">
    <property type="component" value="Unassembled WGS sequence"/>
</dbReference>
<keyword evidence="2" id="KW-0732">Signal</keyword>
<feature type="chain" id="PRO_5046044288" evidence="2">
    <location>
        <begin position="24"/>
        <end position="182"/>
    </location>
</feature>
<evidence type="ECO:0000313" key="3">
    <source>
        <dbReference type="EMBL" id="MFB9886020.1"/>
    </source>
</evidence>